<dbReference type="Gene3D" id="1.20.1560.10">
    <property type="entry name" value="ABC transporter type 1, transmembrane domain"/>
    <property type="match status" value="1"/>
</dbReference>
<dbReference type="SUPFAM" id="SSF52540">
    <property type="entry name" value="P-loop containing nucleoside triphosphate hydrolases"/>
    <property type="match status" value="1"/>
</dbReference>
<feature type="transmembrane region" description="Helical" evidence="7">
    <location>
        <begin position="12"/>
        <end position="39"/>
    </location>
</feature>
<evidence type="ECO:0000256" key="5">
    <source>
        <dbReference type="ARBA" id="ARBA00022989"/>
    </source>
</evidence>
<protein>
    <submittedName>
        <fullName evidence="10">ABC transporter ATP-binding protein/permease</fullName>
    </submittedName>
</protein>
<feature type="domain" description="ABC transporter" evidence="8">
    <location>
        <begin position="323"/>
        <end position="537"/>
    </location>
</feature>
<dbReference type="AlphaFoldDB" id="A0AA47GGJ3"/>
<evidence type="ECO:0000313" key="10">
    <source>
        <dbReference type="EMBL" id="UZX29305.1"/>
    </source>
</evidence>
<dbReference type="PANTHER" id="PTHR24221">
    <property type="entry name" value="ATP-BINDING CASSETTE SUB-FAMILY B"/>
    <property type="match status" value="1"/>
</dbReference>
<evidence type="ECO:0000256" key="6">
    <source>
        <dbReference type="ARBA" id="ARBA00023136"/>
    </source>
</evidence>
<evidence type="ECO:0000313" key="11">
    <source>
        <dbReference type="Proteomes" id="UP001164557"/>
    </source>
</evidence>
<feature type="domain" description="ABC transmembrane type-1" evidence="9">
    <location>
        <begin position="13"/>
        <end position="294"/>
    </location>
</feature>
<dbReference type="Pfam" id="PF00005">
    <property type="entry name" value="ABC_tran"/>
    <property type="match status" value="1"/>
</dbReference>
<dbReference type="InterPro" id="IPR036640">
    <property type="entry name" value="ABC1_TM_sf"/>
</dbReference>
<keyword evidence="11" id="KW-1185">Reference proteome</keyword>
<keyword evidence="6 7" id="KW-0472">Membrane</keyword>
<proteinExistence type="predicted"/>
<name>A0AA47GGJ3_9LACO</name>
<dbReference type="Gene3D" id="3.40.50.300">
    <property type="entry name" value="P-loop containing nucleotide triphosphate hydrolases"/>
    <property type="match status" value="1"/>
</dbReference>
<dbReference type="GO" id="GO:0034040">
    <property type="term" value="F:ATPase-coupled lipid transmembrane transporter activity"/>
    <property type="evidence" value="ECO:0007669"/>
    <property type="project" value="TreeGrafter"/>
</dbReference>
<reference evidence="10" key="1">
    <citation type="submission" date="2021-09" db="EMBL/GenBank/DDBJ databases">
        <title>Lactobacillus species from Apis mellifera, Switzerland.</title>
        <authorList>
            <person name="Pfister J."/>
            <person name="Brown A."/>
            <person name="Neumann P."/>
            <person name="Collaud A."/>
            <person name="Retschnig G."/>
            <person name="Perreten V."/>
        </authorList>
    </citation>
    <scope>NUCLEOTIDE SEQUENCE</scope>
    <source>
        <strain evidence="10">IBH002</strain>
    </source>
</reference>
<keyword evidence="4 10" id="KW-0067">ATP-binding</keyword>
<dbReference type="InterPro" id="IPR003593">
    <property type="entry name" value="AAA+_ATPase"/>
</dbReference>
<evidence type="ECO:0000256" key="3">
    <source>
        <dbReference type="ARBA" id="ARBA00022741"/>
    </source>
</evidence>
<gene>
    <name evidence="10" type="ORF">LDX53_06935</name>
</gene>
<dbReference type="GO" id="GO:0005886">
    <property type="term" value="C:plasma membrane"/>
    <property type="evidence" value="ECO:0007669"/>
    <property type="project" value="UniProtKB-SubCell"/>
</dbReference>
<dbReference type="PANTHER" id="PTHR24221:SF654">
    <property type="entry name" value="ATP-BINDING CASSETTE SUB-FAMILY B MEMBER 6"/>
    <property type="match status" value="1"/>
</dbReference>
<evidence type="ECO:0000256" key="2">
    <source>
        <dbReference type="ARBA" id="ARBA00022692"/>
    </source>
</evidence>
<evidence type="ECO:0000259" key="9">
    <source>
        <dbReference type="PROSITE" id="PS50929"/>
    </source>
</evidence>
<dbReference type="InterPro" id="IPR027417">
    <property type="entry name" value="P-loop_NTPase"/>
</dbReference>
<evidence type="ECO:0000256" key="7">
    <source>
        <dbReference type="SAM" id="Phobius"/>
    </source>
</evidence>
<dbReference type="InterPro" id="IPR017871">
    <property type="entry name" value="ABC_transporter-like_CS"/>
</dbReference>
<dbReference type="PROSITE" id="PS50929">
    <property type="entry name" value="ABC_TM1F"/>
    <property type="match status" value="1"/>
</dbReference>
<dbReference type="PROSITE" id="PS00211">
    <property type="entry name" value="ABC_TRANSPORTER_1"/>
    <property type="match status" value="1"/>
</dbReference>
<evidence type="ECO:0000256" key="1">
    <source>
        <dbReference type="ARBA" id="ARBA00004651"/>
    </source>
</evidence>
<feature type="transmembrane region" description="Helical" evidence="7">
    <location>
        <begin position="151"/>
        <end position="169"/>
    </location>
</feature>
<dbReference type="InterPro" id="IPR011527">
    <property type="entry name" value="ABC1_TM_dom"/>
</dbReference>
<organism evidence="10 11">
    <name type="scientific">Lactobacillus helsingborgensis</name>
    <dbReference type="NCBI Taxonomy" id="1218494"/>
    <lineage>
        <taxon>Bacteria</taxon>
        <taxon>Bacillati</taxon>
        <taxon>Bacillota</taxon>
        <taxon>Bacilli</taxon>
        <taxon>Lactobacillales</taxon>
        <taxon>Lactobacillaceae</taxon>
        <taxon>Lactobacillus</taxon>
    </lineage>
</organism>
<keyword evidence="3" id="KW-0547">Nucleotide-binding</keyword>
<dbReference type="Pfam" id="PF00664">
    <property type="entry name" value="ABC_membrane"/>
    <property type="match status" value="1"/>
</dbReference>
<feature type="transmembrane region" description="Helical" evidence="7">
    <location>
        <begin position="123"/>
        <end position="145"/>
    </location>
</feature>
<dbReference type="PROSITE" id="PS50893">
    <property type="entry name" value="ABC_TRANSPORTER_2"/>
    <property type="match status" value="1"/>
</dbReference>
<feature type="transmembrane region" description="Helical" evidence="7">
    <location>
        <begin position="234"/>
        <end position="259"/>
    </location>
</feature>
<dbReference type="SUPFAM" id="SSF90123">
    <property type="entry name" value="ABC transporter transmembrane region"/>
    <property type="match status" value="1"/>
</dbReference>
<keyword evidence="2 7" id="KW-0812">Transmembrane</keyword>
<dbReference type="InterPro" id="IPR039421">
    <property type="entry name" value="Type_1_exporter"/>
</dbReference>
<dbReference type="EMBL" id="CP084389">
    <property type="protein sequence ID" value="UZX29305.1"/>
    <property type="molecule type" value="Genomic_DNA"/>
</dbReference>
<accession>A0AA47GGJ3</accession>
<evidence type="ECO:0000256" key="4">
    <source>
        <dbReference type="ARBA" id="ARBA00022840"/>
    </source>
</evidence>
<feature type="transmembrane region" description="Helical" evidence="7">
    <location>
        <begin position="51"/>
        <end position="71"/>
    </location>
</feature>
<dbReference type="Proteomes" id="UP001164557">
    <property type="component" value="Chromosome"/>
</dbReference>
<dbReference type="CDD" id="cd03228">
    <property type="entry name" value="ABCC_MRP_Like"/>
    <property type="match status" value="1"/>
</dbReference>
<dbReference type="RefSeq" id="WP_109586373.1">
    <property type="nucleotide sequence ID" value="NZ_CP084389.1"/>
</dbReference>
<dbReference type="InterPro" id="IPR003439">
    <property type="entry name" value="ABC_transporter-like_ATP-bd"/>
</dbReference>
<dbReference type="GO" id="GO:0005524">
    <property type="term" value="F:ATP binding"/>
    <property type="evidence" value="ECO:0007669"/>
    <property type="project" value="UniProtKB-KW"/>
</dbReference>
<comment type="subcellular location">
    <subcellularLocation>
        <location evidence="1">Cell membrane</location>
        <topology evidence="1">Multi-pass membrane protein</topology>
    </subcellularLocation>
</comment>
<sequence length="537" mass="60757">MKIKNIIRWLPNWLVFSIIITTIISSFDGVVLAQVLSSIANFNHNSTFLEVMFYAVKSFSAMAIVYFSMTLRKMLINLAIKKLNVKLKSNFIYGQINTSTFSSDTADNVSKIFNDFKLVETDYFSLMFEVFASLLMALISGIYILSLSIPIGILFILFSLLPMITPKIFGKKLTATSSKWQEDSSRFLSKVTDLFNGANTIKTYLAEKYMYNDTDKYLNESENSYLLMNNWQAVTFFVASILSVVSYILPIGIGLLLVIQRKISSAALIGIFMASDRVVGPLGTVSEYLSKIKTTQEIRKSYSEHMIEFKAPKKISKDIKPKICFENVYFTYSNGKQIINNLNLNITFGEKILITGASGVGKSTILNLIQGSIKPSSGKIYLREKNSKINNILESGRIAYIRQNPNLFNDTLRFNLTLGEDFSTKDCLFVLEKVGLINELGNDALNRYYGESGKNLSGGQRQRIEIARALLFNKKIILIDEATSSLDPKMSDKINKIIQNLDCTVIEVAHYYDDIEFKHAHFTHYVLENKTLRLKAL</sequence>
<dbReference type="SMART" id="SM00382">
    <property type="entry name" value="AAA"/>
    <property type="match status" value="1"/>
</dbReference>
<dbReference type="GO" id="GO:0140359">
    <property type="term" value="F:ABC-type transporter activity"/>
    <property type="evidence" value="ECO:0007669"/>
    <property type="project" value="InterPro"/>
</dbReference>
<evidence type="ECO:0000259" key="8">
    <source>
        <dbReference type="PROSITE" id="PS50893"/>
    </source>
</evidence>
<dbReference type="GO" id="GO:0016887">
    <property type="term" value="F:ATP hydrolysis activity"/>
    <property type="evidence" value="ECO:0007669"/>
    <property type="project" value="InterPro"/>
</dbReference>
<keyword evidence="5 7" id="KW-1133">Transmembrane helix</keyword>